<evidence type="ECO:0000256" key="8">
    <source>
        <dbReference type="HAMAP-Rule" id="MF_00316"/>
    </source>
</evidence>
<dbReference type="Gene3D" id="3.90.550.10">
    <property type="entry name" value="Spore Coat Polysaccharide Biosynthesis Protein SpsA, Chain A"/>
    <property type="match status" value="1"/>
</dbReference>
<name>A0A840YU81_9SPHN</name>
<gene>
    <name evidence="8" type="primary">mobA</name>
    <name evidence="10" type="ORF">FHR23_000100</name>
</gene>
<sequence>MTIRLGAILAGGRSSRFGTDKALARLSGETLIDHAAAALRHHVDTLVVIGGHYPGFDDRPDYPQPDLGPLGGIGGALRHAAAIGADSVLTVPCDVPSPPDALFTALDRAPSWCADHPVFGHWPTSLLPELEEWLREGRERSVRGFARAMGAIPVHIGVPVMDVDTPEDLERMQ</sequence>
<feature type="binding site" evidence="8">
    <location>
        <position position="21"/>
    </location>
    <ligand>
        <name>GTP</name>
        <dbReference type="ChEBI" id="CHEBI:37565"/>
    </ligand>
</feature>
<dbReference type="RefSeq" id="WP_184000994.1">
    <property type="nucleotide sequence ID" value="NZ_BAABIF010000004.1"/>
</dbReference>
<dbReference type="AlphaFoldDB" id="A0A840YU81"/>
<comment type="similarity">
    <text evidence="8">Belongs to the MobA family.</text>
</comment>
<organism evidence="10 11">
    <name type="scientific">Stakelama sediminis</name>
    <dbReference type="NCBI Taxonomy" id="463200"/>
    <lineage>
        <taxon>Bacteria</taxon>
        <taxon>Pseudomonadati</taxon>
        <taxon>Pseudomonadota</taxon>
        <taxon>Alphaproteobacteria</taxon>
        <taxon>Sphingomonadales</taxon>
        <taxon>Sphingomonadaceae</taxon>
        <taxon>Stakelama</taxon>
    </lineage>
</organism>
<keyword evidence="5 8" id="KW-0460">Magnesium</keyword>
<dbReference type="Pfam" id="PF12804">
    <property type="entry name" value="NTP_transf_3"/>
    <property type="match status" value="1"/>
</dbReference>
<dbReference type="EC" id="2.7.7.77" evidence="8"/>
<comment type="caution">
    <text evidence="8">Lacks conserved residue(s) required for the propagation of feature annotation.</text>
</comment>
<evidence type="ECO:0000313" key="10">
    <source>
        <dbReference type="EMBL" id="MBB5717193.1"/>
    </source>
</evidence>
<dbReference type="PANTHER" id="PTHR19136">
    <property type="entry name" value="MOLYBDENUM COFACTOR GUANYLYLTRANSFERASE"/>
    <property type="match status" value="1"/>
</dbReference>
<feature type="domain" description="MobA-like NTP transferase" evidence="9">
    <location>
        <begin position="6"/>
        <end position="143"/>
    </location>
</feature>
<dbReference type="GO" id="GO:0005525">
    <property type="term" value="F:GTP binding"/>
    <property type="evidence" value="ECO:0007669"/>
    <property type="project" value="UniProtKB-UniRule"/>
</dbReference>
<feature type="binding site" evidence="8">
    <location>
        <position position="94"/>
    </location>
    <ligand>
        <name>GTP</name>
        <dbReference type="ChEBI" id="CHEBI:37565"/>
    </ligand>
</feature>
<feature type="binding site" evidence="8">
    <location>
        <position position="94"/>
    </location>
    <ligand>
        <name>Mg(2+)</name>
        <dbReference type="ChEBI" id="CHEBI:18420"/>
    </ligand>
</feature>
<comment type="cofactor">
    <cofactor evidence="8">
        <name>Mg(2+)</name>
        <dbReference type="ChEBI" id="CHEBI:18420"/>
    </cofactor>
</comment>
<evidence type="ECO:0000256" key="2">
    <source>
        <dbReference type="ARBA" id="ARBA00022679"/>
    </source>
</evidence>
<keyword evidence="7 8" id="KW-0501">Molybdenum cofactor biosynthesis</keyword>
<proteinExistence type="inferred from homology"/>
<evidence type="ECO:0000256" key="5">
    <source>
        <dbReference type="ARBA" id="ARBA00022842"/>
    </source>
</evidence>
<keyword evidence="3 8" id="KW-0479">Metal-binding</keyword>
<comment type="subunit">
    <text evidence="8">Monomer.</text>
</comment>
<keyword evidence="2 8" id="KW-0808">Transferase</keyword>
<dbReference type="EMBL" id="JACIJI010000001">
    <property type="protein sequence ID" value="MBB5717193.1"/>
    <property type="molecule type" value="Genomic_DNA"/>
</dbReference>
<evidence type="ECO:0000313" key="11">
    <source>
        <dbReference type="Proteomes" id="UP000554342"/>
    </source>
</evidence>
<dbReference type="GO" id="GO:0061603">
    <property type="term" value="F:molybdenum cofactor guanylyltransferase activity"/>
    <property type="evidence" value="ECO:0007669"/>
    <property type="project" value="UniProtKB-EC"/>
</dbReference>
<protein>
    <recommendedName>
        <fullName evidence="8">Molybdenum cofactor guanylyltransferase</fullName>
        <shortName evidence="8">MoCo guanylyltransferase</shortName>
        <ecNumber evidence="8">2.7.7.77</ecNumber>
    </recommendedName>
    <alternativeName>
        <fullName evidence="8">GTP:molybdopterin guanylyltransferase</fullName>
    </alternativeName>
    <alternativeName>
        <fullName evidence="8">Mo-MPT guanylyltransferase</fullName>
    </alternativeName>
    <alternativeName>
        <fullName evidence="8">Molybdopterin guanylyltransferase</fullName>
    </alternativeName>
    <alternativeName>
        <fullName evidence="8">Molybdopterin-guanine dinucleotide synthase</fullName>
        <shortName evidence="8">MGD synthase</shortName>
    </alternativeName>
</protein>
<evidence type="ECO:0000256" key="7">
    <source>
        <dbReference type="ARBA" id="ARBA00023150"/>
    </source>
</evidence>
<keyword evidence="1 8" id="KW-0963">Cytoplasm</keyword>
<dbReference type="InterPro" id="IPR029044">
    <property type="entry name" value="Nucleotide-diphossugar_trans"/>
</dbReference>
<dbReference type="GO" id="GO:0005737">
    <property type="term" value="C:cytoplasm"/>
    <property type="evidence" value="ECO:0007669"/>
    <property type="project" value="UniProtKB-SubCell"/>
</dbReference>
<dbReference type="PANTHER" id="PTHR19136:SF81">
    <property type="entry name" value="MOLYBDENUM COFACTOR GUANYLYLTRANSFERASE"/>
    <property type="match status" value="1"/>
</dbReference>
<comment type="subcellular location">
    <subcellularLocation>
        <location evidence="8">Cytoplasm</location>
    </subcellularLocation>
</comment>
<comment type="catalytic activity">
    <reaction evidence="8">
        <text>Mo-molybdopterin + GTP + H(+) = Mo-molybdopterin guanine dinucleotide + diphosphate</text>
        <dbReference type="Rhea" id="RHEA:34243"/>
        <dbReference type="ChEBI" id="CHEBI:15378"/>
        <dbReference type="ChEBI" id="CHEBI:33019"/>
        <dbReference type="ChEBI" id="CHEBI:37565"/>
        <dbReference type="ChEBI" id="CHEBI:71302"/>
        <dbReference type="ChEBI" id="CHEBI:71310"/>
        <dbReference type="EC" id="2.7.7.77"/>
    </reaction>
</comment>
<evidence type="ECO:0000259" key="9">
    <source>
        <dbReference type="Pfam" id="PF12804"/>
    </source>
</evidence>
<evidence type="ECO:0000256" key="4">
    <source>
        <dbReference type="ARBA" id="ARBA00022741"/>
    </source>
</evidence>
<comment type="domain">
    <text evidence="8">The N-terminal domain determines nucleotide recognition and specific binding, while the C-terminal domain determines the specific binding to the target protein.</text>
</comment>
<reference evidence="10 11" key="1">
    <citation type="submission" date="2020-08" db="EMBL/GenBank/DDBJ databases">
        <title>Genomic Encyclopedia of Type Strains, Phase IV (KMG-IV): sequencing the most valuable type-strain genomes for metagenomic binning, comparative biology and taxonomic classification.</title>
        <authorList>
            <person name="Goeker M."/>
        </authorList>
    </citation>
    <scope>NUCLEOTIDE SEQUENCE [LARGE SCALE GENOMIC DNA]</scope>
    <source>
        <strain evidence="10 11">DSM 27203</strain>
    </source>
</reference>
<dbReference type="GO" id="GO:0046872">
    <property type="term" value="F:metal ion binding"/>
    <property type="evidence" value="ECO:0007669"/>
    <property type="project" value="UniProtKB-KW"/>
</dbReference>
<feature type="binding site" evidence="8">
    <location>
        <begin position="9"/>
        <end position="11"/>
    </location>
    <ligand>
        <name>GTP</name>
        <dbReference type="ChEBI" id="CHEBI:37565"/>
    </ligand>
</feature>
<keyword evidence="4 8" id="KW-0547">Nucleotide-binding</keyword>
<dbReference type="Proteomes" id="UP000554342">
    <property type="component" value="Unassembled WGS sequence"/>
</dbReference>
<evidence type="ECO:0000256" key="3">
    <source>
        <dbReference type="ARBA" id="ARBA00022723"/>
    </source>
</evidence>
<comment type="function">
    <text evidence="8">Transfers a GMP moiety from GTP to Mo-molybdopterin (Mo-MPT) cofactor (Moco or molybdenum cofactor) to form Mo-molybdopterin guanine dinucleotide (Mo-MGD) cofactor.</text>
</comment>
<dbReference type="InterPro" id="IPR013482">
    <property type="entry name" value="Molybde_CF_guanTrfase"/>
</dbReference>
<dbReference type="CDD" id="cd02503">
    <property type="entry name" value="MobA"/>
    <property type="match status" value="1"/>
</dbReference>
<evidence type="ECO:0000256" key="6">
    <source>
        <dbReference type="ARBA" id="ARBA00023134"/>
    </source>
</evidence>
<dbReference type="GO" id="GO:1902758">
    <property type="term" value="P:bis(molybdopterin guanine dinucleotide)molybdenum biosynthetic process"/>
    <property type="evidence" value="ECO:0007669"/>
    <property type="project" value="TreeGrafter"/>
</dbReference>
<evidence type="ECO:0000256" key="1">
    <source>
        <dbReference type="ARBA" id="ARBA00022490"/>
    </source>
</evidence>
<dbReference type="HAMAP" id="MF_00316">
    <property type="entry name" value="MobA"/>
    <property type="match status" value="1"/>
</dbReference>
<keyword evidence="10" id="KW-0548">Nucleotidyltransferase</keyword>
<dbReference type="InterPro" id="IPR025877">
    <property type="entry name" value="MobA-like_NTP_Trfase"/>
</dbReference>
<dbReference type="SUPFAM" id="SSF53448">
    <property type="entry name" value="Nucleotide-diphospho-sugar transferases"/>
    <property type="match status" value="1"/>
</dbReference>
<feature type="binding site" evidence="8">
    <location>
        <position position="66"/>
    </location>
    <ligand>
        <name>GTP</name>
        <dbReference type="ChEBI" id="CHEBI:37565"/>
    </ligand>
</feature>
<comment type="caution">
    <text evidence="10">The sequence shown here is derived from an EMBL/GenBank/DDBJ whole genome shotgun (WGS) entry which is preliminary data.</text>
</comment>
<keyword evidence="11" id="KW-1185">Reference proteome</keyword>
<keyword evidence="6 8" id="KW-0342">GTP-binding</keyword>
<accession>A0A840YU81</accession>